<keyword evidence="2" id="KW-0902">Two-component regulatory system</keyword>
<evidence type="ECO:0000256" key="2">
    <source>
        <dbReference type="ARBA" id="ARBA00023012"/>
    </source>
</evidence>
<dbReference type="Pfam" id="PF00486">
    <property type="entry name" value="Trans_reg_C"/>
    <property type="match status" value="1"/>
</dbReference>
<evidence type="ECO:0000256" key="6">
    <source>
        <dbReference type="PROSITE-ProRule" id="PRU00339"/>
    </source>
</evidence>
<keyword evidence="6" id="KW-0802">TPR repeat</keyword>
<keyword evidence="3" id="KW-0805">Transcription regulation</keyword>
<dbReference type="PANTHER" id="PTHR35807:SF1">
    <property type="entry name" value="TRANSCRIPTIONAL REGULATOR REDD"/>
    <property type="match status" value="1"/>
</dbReference>
<accession>A0AAT9HMM7</accession>
<evidence type="ECO:0000256" key="3">
    <source>
        <dbReference type="ARBA" id="ARBA00023015"/>
    </source>
</evidence>
<dbReference type="PROSITE" id="PS50005">
    <property type="entry name" value="TPR"/>
    <property type="match status" value="1"/>
</dbReference>
<dbReference type="InterPro" id="IPR001867">
    <property type="entry name" value="OmpR/PhoB-type_DNA-bd"/>
</dbReference>
<reference evidence="9" key="1">
    <citation type="submission" date="2024-06" db="EMBL/GenBank/DDBJ databases">
        <authorList>
            <consortium name="consrtm"/>
            <person name="Uemura M."/>
            <person name="Terahara T."/>
        </authorList>
    </citation>
    <scope>NUCLEOTIDE SEQUENCE</scope>
    <source>
        <strain evidence="9">KM77-8</strain>
    </source>
</reference>
<dbReference type="PROSITE" id="PS51755">
    <property type="entry name" value="OMPR_PHOB"/>
    <property type="match status" value="1"/>
</dbReference>
<keyword evidence="4 7" id="KW-0238">DNA-binding</keyword>
<dbReference type="InterPro" id="IPR036388">
    <property type="entry name" value="WH-like_DNA-bd_sf"/>
</dbReference>
<keyword evidence="5" id="KW-0804">Transcription</keyword>
<dbReference type="GO" id="GO:0003677">
    <property type="term" value="F:DNA binding"/>
    <property type="evidence" value="ECO:0007669"/>
    <property type="project" value="UniProtKB-UniRule"/>
</dbReference>
<evidence type="ECO:0000256" key="7">
    <source>
        <dbReference type="PROSITE-ProRule" id="PRU01091"/>
    </source>
</evidence>
<dbReference type="PANTHER" id="PTHR35807">
    <property type="entry name" value="TRANSCRIPTIONAL REGULATOR REDD-RELATED"/>
    <property type="match status" value="1"/>
</dbReference>
<dbReference type="InterPro" id="IPR005158">
    <property type="entry name" value="BTAD"/>
</dbReference>
<comment type="similarity">
    <text evidence="1">Belongs to the AfsR/DnrI/RedD regulatory family.</text>
</comment>
<dbReference type="SUPFAM" id="SSF52540">
    <property type="entry name" value="P-loop containing nucleoside triphosphate hydrolases"/>
    <property type="match status" value="1"/>
</dbReference>
<name>A0AAT9HMM7_9ACTN</name>
<dbReference type="InterPro" id="IPR027417">
    <property type="entry name" value="P-loop_NTPase"/>
</dbReference>
<evidence type="ECO:0000256" key="4">
    <source>
        <dbReference type="ARBA" id="ARBA00023125"/>
    </source>
</evidence>
<protein>
    <submittedName>
        <fullName evidence="9">BTAD domain-containing putative transcriptional regulator</fullName>
    </submittedName>
</protein>
<evidence type="ECO:0000259" key="8">
    <source>
        <dbReference type="PROSITE" id="PS51755"/>
    </source>
</evidence>
<dbReference type="InterPro" id="IPR016032">
    <property type="entry name" value="Sig_transdc_resp-reg_C-effctor"/>
</dbReference>
<dbReference type="Pfam" id="PF03704">
    <property type="entry name" value="BTAD"/>
    <property type="match status" value="1"/>
</dbReference>
<feature type="repeat" description="TPR" evidence="6">
    <location>
        <begin position="737"/>
        <end position="770"/>
    </location>
</feature>
<dbReference type="InterPro" id="IPR011990">
    <property type="entry name" value="TPR-like_helical_dom_sf"/>
</dbReference>
<evidence type="ECO:0000256" key="5">
    <source>
        <dbReference type="ARBA" id="ARBA00023163"/>
    </source>
</evidence>
<dbReference type="EMBL" id="AP035768">
    <property type="protein sequence ID" value="BFO18383.1"/>
    <property type="molecule type" value="Genomic_DNA"/>
</dbReference>
<dbReference type="SUPFAM" id="SSF48452">
    <property type="entry name" value="TPR-like"/>
    <property type="match status" value="2"/>
</dbReference>
<gene>
    <name evidence="9" type="ORF">SHKM778_47710</name>
</gene>
<evidence type="ECO:0000256" key="1">
    <source>
        <dbReference type="ARBA" id="ARBA00005820"/>
    </source>
</evidence>
<feature type="domain" description="OmpR/PhoB-type" evidence="8">
    <location>
        <begin position="1"/>
        <end position="95"/>
    </location>
</feature>
<dbReference type="Gene3D" id="1.25.40.10">
    <property type="entry name" value="Tetratricopeptide repeat domain"/>
    <property type="match status" value="2"/>
</dbReference>
<dbReference type="GO" id="GO:0006355">
    <property type="term" value="P:regulation of DNA-templated transcription"/>
    <property type="evidence" value="ECO:0007669"/>
    <property type="project" value="InterPro"/>
</dbReference>
<dbReference type="GO" id="GO:0043531">
    <property type="term" value="F:ADP binding"/>
    <property type="evidence" value="ECO:0007669"/>
    <property type="project" value="InterPro"/>
</dbReference>
<reference evidence="9" key="2">
    <citation type="submission" date="2024-07" db="EMBL/GenBank/DDBJ databases">
        <title>Streptomyces haneummycinica sp. nov., a new antibiotic-producing actinobacterium isolated from marine sediment.</title>
        <authorList>
            <person name="Uemura M."/>
            <person name="Hamada M."/>
            <person name="Hirano S."/>
            <person name="Kobayashi K."/>
            <person name="Ohshiro T."/>
            <person name="Kobayashi T."/>
            <person name="Terahara T."/>
        </authorList>
    </citation>
    <scope>NUCLEOTIDE SEQUENCE</scope>
    <source>
        <strain evidence="9">KM77-8</strain>
    </source>
</reference>
<dbReference type="Pfam" id="PF13424">
    <property type="entry name" value="TPR_12"/>
    <property type="match status" value="1"/>
</dbReference>
<dbReference type="Gene3D" id="3.40.50.300">
    <property type="entry name" value="P-loop containing nucleotide triphosphate hydrolases"/>
    <property type="match status" value="1"/>
</dbReference>
<dbReference type="Gene3D" id="1.10.10.10">
    <property type="entry name" value="Winged helix-like DNA-binding domain superfamily/Winged helix DNA-binding domain"/>
    <property type="match status" value="1"/>
</dbReference>
<dbReference type="SUPFAM" id="SSF46894">
    <property type="entry name" value="C-terminal effector domain of the bipartite response regulators"/>
    <property type="match status" value="1"/>
</dbReference>
<dbReference type="CDD" id="cd15831">
    <property type="entry name" value="BTAD"/>
    <property type="match status" value="1"/>
</dbReference>
<organism evidence="9">
    <name type="scientific">Streptomyces haneummycinicus</name>
    <dbReference type="NCBI Taxonomy" id="3074435"/>
    <lineage>
        <taxon>Bacteria</taxon>
        <taxon>Bacillati</taxon>
        <taxon>Actinomycetota</taxon>
        <taxon>Actinomycetes</taxon>
        <taxon>Kitasatosporales</taxon>
        <taxon>Streptomycetaceae</taxon>
        <taxon>Streptomyces</taxon>
    </lineage>
</organism>
<feature type="DNA-binding region" description="OmpR/PhoB-type" evidence="7">
    <location>
        <begin position="1"/>
        <end position="95"/>
    </location>
</feature>
<dbReference type="AlphaFoldDB" id="A0AAT9HMM7"/>
<proteinExistence type="inferred from homology"/>
<sequence length="823" mass="87838">MDTYFGVLGAIEVRRNGVPVDAGHAVQRRVLAVLLVDAGRAVSVDALVDRVWGDAEPVSGRTKLYGYVSRLRQVLPVEGGAVLGRERSGGYRLDVEPSSVDMHRFRELSGLARREGSDLQAEALWREALGLWRGSAFAGADTSWFNAQRDVLDGEWLAAKLELVDVRLRLAQHDRLVGELLARAAEHPLDERVVGQMILALYRCGRQAEALKEYERARRRLADELGVDPGAQLRRLHERILAADPELGVGRDSAPLAAATATEPAEGAGAVTASVSASVQQLVPRLLPADLVLFVGREYELAETQRLLGGGGPGPVTLLVTGPAGVGKTAFAVRTGHRLAARFPDGQLHADLRGFGDEPAEPFTVLGTFLRALGTVGGSVPAELADRIHLYRTLLAQRQVLVVLDNAASAEQVRDLMPSGGRCATLITSRTTLAEVSGRRIALGVLNSGTGLALLGEMLGPDRINAEPGAARSIVETCGGLPLAVWVAGARLAARPQWPLAKVARALADEQRKLDELAVGHIAVRASLGLTYQGLGPAARRALRMLALLPGPDFAVWAPAALLDVGLSEAEAVLDDLVEVHLVQTGAVSASGIRYQLHDLVRLFAQEHADRALSYGVRTAALGRLLGASLHLADVAADMLSVDFQGIPQRNLVSWRLGQDDTRQLLGDPLAWFGDERQFLIGVAEQALDRAETGPAAGLATALTAFFQVGSHFDDWERLQSRALKAALSGGDARSAAKVHRCLGELTTILDRYPEALHHFEQALLLAEGEGPAYRASATAGLAYVHRLLGQYASAVGHFEAAVELARRRGTSTVSCTRPTVSA</sequence>
<dbReference type="GO" id="GO:0000160">
    <property type="term" value="P:phosphorelay signal transduction system"/>
    <property type="evidence" value="ECO:0007669"/>
    <property type="project" value="UniProtKB-KW"/>
</dbReference>
<dbReference type="SMART" id="SM00862">
    <property type="entry name" value="Trans_reg_C"/>
    <property type="match status" value="1"/>
</dbReference>
<dbReference type="SMART" id="SM00028">
    <property type="entry name" value="TPR"/>
    <property type="match status" value="2"/>
</dbReference>
<dbReference type="SMART" id="SM01043">
    <property type="entry name" value="BTAD"/>
    <property type="match status" value="1"/>
</dbReference>
<evidence type="ECO:0000313" key="9">
    <source>
        <dbReference type="EMBL" id="BFO18383.1"/>
    </source>
</evidence>
<dbReference type="InterPro" id="IPR051677">
    <property type="entry name" value="AfsR-DnrI-RedD_regulator"/>
</dbReference>
<dbReference type="PRINTS" id="PR00364">
    <property type="entry name" value="DISEASERSIST"/>
</dbReference>
<dbReference type="InterPro" id="IPR019734">
    <property type="entry name" value="TPR_rpt"/>
</dbReference>